<proteinExistence type="predicted"/>
<dbReference type="Pfam" id="PF03061">
    <property type="entry name" value="4HBT"/>
    <property type="match status" value="1"/>
</dbReference>
<evidence type="ECO:0000313" key="3">
    <source>
        <dbReference type="EMBL" id="KWA55093.1"/>
    </source>
</evidence>
<name>A0A108FCM7_9BURK</name>
<dbReference type="SUPFAM" id="SSF54637">
    <property type="entry name" value="Thioesterase/thiol ester dehydrase-isomerase"/>
    <property type="match status" value="1"/>
</dbReference>
<evidence type="ECO:0000313" key="4">
    <source>
        <dbReference type="Proteomes" id="UP000068603"/>
    </source>
</evidence>
<dbReference type="CDD" id="cd03443">
    <property type="entry name" value="PaaI_thioesterase"/>
    <property type="match status" value="1"/>
</dbReference>
<evidence type="ECO:0000256" key="1">
    <source>
        <dbReference type="SAM" id="MobiDB-lite"/>
    </source>
</evidence>
<dbReference type="RefSeq" id="WP_059806360.1">
    <property type="nucleotide sequence ID" value="NZ_LOUZ01000050.1"/>
</dbReference>
<reference evidence="3 4" key="1">
    <citation type="submission" date="2015-11" db="EMBL/GenBank/DDBJ databases">
        <title>Expanding the genomic diversity of Burkholderia species for the development of highly accurate diagnostics.</title>
        <authorList>
            <person name="Sahl J."/>
            <person name="Keim P."/>
            <person name="Wagner D."/>
        </authorList>
    </citation>
    <scope>NUCLEOTIDE SEQUENCE [LARGE SCALE GENOMIC DNA]</scope>
    <source>
        <strain evidence="3 4">MSMB1960WGS</strain>
    </source>
</reference>
<organism evidence="3">
    <name type="scientific">Burkholderia stagnalis</name>
    <dbReference type="NCBI Taxonomy" id="1503054"/>
    <lineage>
        <taxon>Bacteria</taxon>
        <taxon>Pseudomonadati</taxon>
        <taxon>Pseudomonadota</taxon>
        <taxon>Betaproteobacteria</taxon>
        <taxon>Burkholderiales</taxon>
        <taxon>Burkholderiaceae</taxon>
        <taxon>Burkholderia</taxon>
        <taxon>Burkholderia cepacia complex</taxon>
    </lineage>
</organism>
<dbReference type="GO" id="GO:0016790">
    <property type="term" value="F:thiolester hydrolase activity"/>
    <property type="evidence" value="ECO:0007669"/>
    <property type="project" value="UniProtKB-ARBA"/>
</dbReference>
<feature type="domain" description="Thioesterase" evidence="2">
    <location>
        <begin position="69"/>
        <end position="136"/>
    </location>
</feature>
<feature type="region of interest" description="Disordered" evidence="1">
    <location>
        <begin position="157"/>
        <end position="183"/>
    </location>
</feature>
<dbReference type="STRING" id="1503054.WT74_19975"/>
<comment type="caution">
    <text evidence="3">The sequence shown here is derived from an EMBL/GenBank/DDBJ whole genome shotgun (WGS) entry which is preliminary data.</text>
</comment>
<dbReference type="Proteomes" id="UP000068603">
    <property type="component" value="Unassembled WGS sequence"/>
</dbReference>
<evidence type="ECO:0000259" key="2">
    <source>
        <dbReference type="Pfam" id="PF03061"/>
    </source>
</evidence>
<dbReference type="Gene3D" id="3.10.129.10">
    <property type="entry name" value="Hotdog Thioesterase"/>
    <property type="match status" value="1"/>
</dbReference>
<accession>A0A108FCM7</accession>
<dbReference type="InterPro" id="IPR029069">
    <property type="entry name" value="HotDog_dom_sf"/>
</dbReference>
<protein>
    <recommendedName>
        <fullName evidence="2">Thioesterase domain-containing protein</fullName>
    </recommendedName>
</protein>
<dbReference type="AlphaFoldDB" id="A0A108FCM7"/>
<gene>
    <name evidence="3" type="ORF">WT44_28070</name>
</gene>
<dbReference type="EMBL" id="LPHB01000072">
    <property type="protein sequence ID" value="KWA55093.1"/>
    <property type="molecule type" value="Genomic_DNA"/>
</dbReference>
<sequence length="183" mass="18941">MTAIPAWASDALDLPGDEADRIRWEACLGAMPILAHLGASLDLSHRRIVRLALVQRTQAHAGGLGTDALNGAIIAGLIDCAMSVTGVLHLRGRTCGTVQLSIQFMKPVKAARPVVECVAVRRSSGVVFVEARLTEGRGRCSVLATGVVGAATLAARDSGGDGRSNWLDKVGAEPSVPSVPEAA</sequence>
<dbReference type="InterPro" id="IPR006683">
    <property type="entry name" value="Thioestr_dom"/>
</dbReference>